<proteinExistence type="predicted"/>
<name>A0AAE8XL85_9CAUD</name>
<accession>A0AAE8XL85</accession>
<dbReference type="EMBL" id="MZ868713">
    <property type="protein sequence ID" value="UAW53497.1"/>
    <property type="molecule type" value="Genomic_DNA"/>
</dbReference>
<gene>
    <name evidence="1" type="ORF">psageK4e_049c</name>
</gene>
<organism evidence="1 2">
    <name type="scientific">Pseudomonas phage psageK4e</name>
    <dbReference type="NCBI Taxonomy" id="2875723"/>
    <lineage>
        <taxon>Viruses</taxon>
        <taxon>Duplodnaviria</taxon>
        <taxon>Heunggongvirae</taxon>
        <taxon>Uroviricota</taxon>
        <taxon>Caudoviricetes</taxon>
        <taxon>Vandenendeviridae</taxon>
        <taxon>Gorskivirinae</taxon>
        <taxon>Otagovirus</taxon>
        <taxon>Otagovirus psagek4e</taxon>
    </lineage>
</organism>
<dbReference type="Proteomes" id="UP000828763">
    <property type="component" value="Segment"/>
</dbReference>
<protein>
    <submittedName>
        <fullName evidence="1">Uncharacterized protein</fullName>
    </submittedName>
</protein>
<sequence length="64" mass="7741">MWIAKHPCGTWCAYKEKPREKMGGWDGDVYSILIIHSDPISWRQTLREVSIYEYVARYRHKEVR</sequence>
<reference evidence="1 2" key="1">
    <citation type="submission" date="2021-08" db="EMBL/GenBank/DDBJ databases">
        <authorList>
            <person name="Martino G."/>
            <person name="Holtappels D."/>
            <person name="Wagemans J."/>
            <person name="Lavigne R."/>
            <person name="Turina M."/>
            <person name="Ciuffo M."/>
        </authorList>
    </citation>
    <scope>NUCLEOTIDE SEQUENCE [LARGE SCALE GENOMIC DNA]</scope>
</reference>
<keyword evidence="2" id="KW-1185">Reference proteome</keyword>
<evidence type="ECO:0000313" key="2">
    <source>
        <dbReference type="Proteomes" id="UP000828763"/>
    </source>
</evidence>
<evidence type="ECO:0000313" key="1">
    <source>
        <dbReference type="EMBL" id="UAW53497.1"/>
    </source>
</evidence>